<feature type="signal peptide" evidence="1">
    <location>
        <begin position="1"/>
        <end position="24"/>
    </location>
</feature>
<dbReference type="Proteomes" id="UP000324595">
    <property type="component" value="Unassembled WGS sequence"/>
</dbReference>
<proteinExistence type="predicted"/>
<dbReference type="AlphaFoldDB" id="A0A5D3YQW3"/>
<organism evidence="2 3">
    <name type="scientific">Fodinibius salinus</name>
    <dbReference type="NCBI Taxonomy" id="860790"/>
    <lineage>
        <taxon>Bacteria</taxon>
        <taxon>Pseudomonadati</taxon>
        <taxon>Balneolota</taxon>
        <taxon>Balneolia</taxon>
        <taxon>Balneolales</taxon>
        <taxon>Balneolaceae</taxon>
        <taxon>Fodinibius</taxon>
    </lineage>
</organism>
<dbReference type="OrthoDB" id="1525014at2"/>
<evidence type="ECO:0000313" key="3">
    <source>
        <dbReference type="Proteomes" id="UP000324595"/>
    </source>
</evidence>
<protein>
    <recommendedName>
        <fullName evidence="4">LPP20 lipoprotein</fullName>
    </recommendedName>
</protein>
<reference evidence="2 3" key="1">
    <citation type="submission" date="2019-07" db="EMBL/GenBank/DDBJ databases">
        <title>Genomic Encyclopedia of Archaeal and Bacterial Type Strains, Phase II (KMG-II): from individual species to whole genera.</title>
        <authorList>
            <person name="Goeker M."/>
        </authorList>
    </citation>
    <scope>NUCLEOTIDE SEQUENCE [LARGE SCALE GENOMIC DNA]</scope>
    <source>
        <strain evidence="2 3">DSM 21935</strain>
    </source>
</reference>
<comment type="caution">
    <text evidence="2">The sequence shown here is derived from an EMBL/GenBank/DDBJ whole genome shotgun (WGS) entry which is preliminary data.</text>
</comment>
<sequence>MRRTLITFLSFVLSIFIVSCSSTANMASKGENAEKIKASSYPSWYNSNKLVESTENNFLVYGAAISGDSASVIDKAMDRAGSELQSSVSDRLEDIRSEALVEQGSESGLDSSHFLIALRKADKAVPYLLEKQKEEVISVEGQESYRGFVQVSVSKEELIERIDKRLSGYDKAWKAMKTSKAFQNF</sequence>
<name>A0A5D3YQW3_9BACT</name>
<feature type="chain" id="PRO_5023004288" description="LPP20 lipoprotein" evidence="1">
    <location>
        <begin position="25"/>
        <end position="185"/>
    </location>
</feature>
<gene>
    <name evidence="2" type="ORF">LX73_0684</name>
</gene>
<accession>A0A5D3YQW3</accession>
<keyword evidence="3" id="KW-1185">Reference proteome</keyword>
<dbReference type="PROSITE" id="PS51257">
    <property type="entry name" value="PROKAR_LIPOPROTEIN"/>
    <property type="match status" value="1"/>
</dbReference>
<keyword evidence="1" id="KW-0732">Signal</keyword>
<evidence type="ECO:0000256" key="1">
    <source>
        <dbReference type="SAM" id="SignalP"/>
    </source>
</evidence>
<dbReference type="EMBL" id="VNHY01000001">
    <property type="protein sequence ID" value="TYP95383.1"/>
    <property type="molecule type" value="Genomic_DNA"/>
</dbReference>
<evidence type="ECO:0008006" key="4">
    <source>
        <dbReference type="Google" id="ProtNLM"/>
    </source>
</evidence>
<evidence type="ECO:0000313" key="2">
    <source>
        <dbReference type="EMBL" id="TYP95383.1"/>
    </source>
</evidence>